<dbReference type="EMBL" id="JALNTZ010000001">
    <property type="protein sequence ID" value="KAJ3666839.1"/>
    <property type="molecule type" value="Genomic_DNA"/>
</dbReference>
<organism evidence="1 2">
    <name type="scientific">Zophobas morio</name>
    <dbReference type="NCBI Taxonomy" id="2755281"/>
    <lineage>
        <taxon>Eukaryota</taxon>
        <taxon>Metazoa</taxon>
        <taxon>Ecdysozoa</taxon>
        <taxon>Arthropoda</taxon>
        <taxon>Hexapoda</taxon>
        <taxon>Insecta</taxon>
        <taxon>Pterygota</taxon>
        <taxon>Neoptera</taxon>
        <taxon>Endopterygota</taxon>
        <taxon>Coleoptera</taxon>
        <taxon>Polyphaga</taxon>
        <taxon>Cucujiformia</taxon>
        <taxon>Tenebrionidae</taxon>
        <taxon>Zophobas</taxon>
    </lineage>
</organism>
<protein>
    <submittedName>
        <fullName evidence="1">Uncharacterized protein</fullName>
    </submittedName>
</protein>
<gene>
    <name evidence="1" type="ORF">Zmor_002269</name>
</gene>
<proteinExistence type="predicted"/>
<comment type="caution">
    <text evidence="1">The sequence shown here is derived from an EMBL/GenBank/DDBJ whole genome shotgun (WGS) entry which is preliminary data.</text>
</comment>
<sequence>MPVVWQNTKIKIISFAQNGMTYSQISEILETPKRTIHFVMQVETTRDHYKTLQGLGRRRISIPVIDEALINIMHNNPFAAVVVAVKCTNFPGSGAV</sequence>
<name>A0AA38JAZ6_9CUCU</name>
<evidence type="ECO:0000313" key="2">
    <source>
        <dbReference type="Proteomes" id="UP001168821"/>
    </source>
</evidence>
<dbReference type="Proteomes" id="UP001168821">
    <property type="component" value="Unassembled WGS sequence"/>
</dbReference>
<reference evidence="1" key="1">
    <citation type="journal article" date="2023" name="G3 (Bethesda)">
        <title>Whole genome assemblies of Zophobas morio and Tenebrio molitor.</title>
        <authorList>
            <person name="Kaur S."/>
            <person name="Stinson S.A."/>
            <person name="diCenzo G.C."/>
        </authorList>
    </citation>
    <scope>NUCLEOTIDE SEQUENCE</scope>
    <source>
        <strain evidence="1">QUZm001</strain>
    </source>
</reference>
<keyword evidence="2" id="KW-1185">Reference proteome</keyword>
<accession>A0AA38JAZ6</accession>
<dbReference type="AlphaFoldDB" id="A0AA38JAZ6"/>
<evidence type="ECO:0000313" key="1">
    <source>
        <dbReference type="EMBL" id="KAJ3666839.1"/>
    </source>
</evidence>